<dbReference type="RefSeq" id="WP_024269606.1">
    <property type="nucleotide sequence ID" value="NC_023035.1"/>
</dbReference>
<organism evidence="1 2">
    <name type="scientific">Salinispira pacifica</name>
    <dbReference type="NCBI Taxonomy" id="1307761"/>
    <lineage>
        <taxon>Bacteria</taxon>
        <taxon>Pseudomonadati</taxon>
        <taxon>Spirochaetota</taxon>
        <taxon>Spirochaetia</taxon>
        <taxon>Spirochaetales</taxon>
        <taxon>Spirochaetaceae</taxon>
        <taxon>Salinispira</taxon>
    </lineage>
</organism>
<dbReference type="EMBL" id="CP006939">
    <property type="protein sequence ID" value="AHC16718.1"/>
    <property type="molecule type" value="Genomic_DNA"/>
</dbReference>
<dbReference type="KEGG" id="slr:L21SP2_3380"/>
<keyword evidence="2" id="KW-1185">Reference proteome</keyword>
<evidence type="ECO:0000313" key="1">
    <source>
        <dbReference type="EMBL" id="AHC16718.1"/>
    </source>
</evidence>
<dbReference type="OrthoDB" id="5855557at2"/>
<protein>
    <recommendedName>
        <fullName evidence="3">Peptidase MA-like domain-containing protein</fullName>
    </recommendedName>
</protein>
<dbReference type="STRING" id="1307761.L21SP2_3380"/>
<name>V5WM51_9SPIO</name>
<accession>V5WM51</accession>
<dbReference type="eggNOG" id="ENOG5031MY3">
    <property type="taxonomic scope" value="Bacteria"/>
</dbReference>
<sequence>MSKRRKTIGWVFLTLTALVVLNFIPMISLKAPGMEQFELSGITTQVRPADLDSARRIAANIAAHAEPVTVRLGTAVQDDISLIVYPGIKSLHINTIGLAGVFLPNWYIGNNTRQSVLITSSDNPGPAHSRASVEKAAVHEYVHVLTDRHNKRLDYWLKEGFALYLAEQTPSDQAVQSRMNISAEEFSTNNALRFAEVGATPLPMCLLNIWKMNTVGIPYFGFLNREVISAPSWERTGRKFWTI</sequence>
<dbReference type="AlphaFoldDB" id="V5WM51"/>
<dbReference type="HOGENOM" id="CLU_096747_0_0_12"/>
<evidence type="ECO:0000313" key="2">
    <source>
        <dbReference type="Proteomes" id="UP000018680"/>
    </source>
</evidence>
<evidence type="ECO:0008006" key="3">
    <source>
        <dbReference type="Google" id="ProtNLM"/>
    </source>
</evidence>
<dbReference type="Proteomes" id="UP000018680">
    <property type="component" value="Chromosome"/>
</dbReference>
<reference evidence="1 2" key="1">
    <citation type="journal article" date="2015" name="Stand. Genomic Sci.">
        <title>Complete genome sequence and description of Salinispira pacifica gen. nov., sp. nov., a novel spirochaete isolated form a hypersaline microbial mat.</title>
        <authorList>
            <person name="Ben Hania W."/>
            <person name="Joseph M."/>
            <person name="Schumann P."/>
            <person name="Bunk B."/>
            <person name="Fiebig A."/>
            <person name="Sproer C."/>
            <person name="Klenk H.P."/>
            <person name="Fardeau M.L."/>
            <person name="Spring S."/>
        </authorList>
    </citation>
    <scope>NUCLEOTIDE SEQUENCE [LARGE SCALE GENOMIC DNA]</scope>
    <source>
        <strain evidence="1 2">L21-RPul-D2</strain>
    </source>
</reference>
<proteinExistence type="predicted"/>
<gene>
    <name evidence="1" type="ORF">L21SP2_3380</name>
</gene>